<dbReference type="Pfam" id="PF13424">
    <property type="entry name" value="TPR_12"/>
    <property type="match status" value="2"/>
</dbReference>
<dbReference type="PANTHER" id="PTHR46082">
    <property type="entry name" value="ATP/GTP-BINDING PROTEIN-RELATED"/>
    <property type="match status" value="1"/>
</dbReference>
<evidence type="ECO:0000313" key="4">
    <source>
        <dbReference type="Proteomes" id="UP001201262"/>
    </source>
</evidence>
<dbReference type="AlphaFoldDB" id="A0AAD4PSI5"/>
<dbReference type="SUPFAM" id="SSF52540">
    <property type="entry name" value="P-loop containing nucleoside triphosphate hydrolases"/>
    <property type="match status" value="1"/>
</dbReference>
<proteinExistence type="predicted"/>
<dbReference type="GeneID" id="70251349"/>
<gene>
    <name evidence="3" type="ORF">BGW36DRAFT_431964</name>
</gene>
<dbReference type="RefSeq" id="XP_046067508.1">
    <property type="nucleotide sequence ID" value="XM_046221062.1"/>
</dbReference>
<dbReference type="InterPro" id="IPR002182">
    <property type="entry name" value="NB-ARC"/>
</dbReference>
<feature type="domain" description="NB-ARC" evidence="1">
    <location>
        <begin position="198"/>
        <end position="356"/>
    </location>
</feature>
<dbReference type="InterPro" id="IPR027417">
    <property type="entry name" value="P-loop_NTPase"/>
</dbReference>
<protein>
    <submittedName>
        <fullName evidence="3">Kinesin light chain</fullName>
    </submittedName>
</protein>
<evidence type="ECO:0000259" key="2">
    <source>
        <dbReference type="Pfam" id="PF25000"/>
    </source>
</evidence>
<feature type="domain" description="DUF7779" evidence="2">
    <location>
        <begin position="445"/>
        <end position="516"/>
    </location>
</feature>
<dbReference type="EMBL" id="JAJTJA010000012">
    <property type="protein sequence ID" value="KAH8691416.1"/>
    <property type="molecule type" value="Genomic_DNA"/>
</dbReference>
<dbReference type="GO" id="GO:0043531">
    <property type="term" value="F:ADP binding"/>
    <property type="evidence" value="ECO:0007669"/>
    <property type="project" value="InterPro"/>
</dbReference>
<dbReference type="Proteomes" id="UP001201262">
    <property type="component" value="Unassembled WGS sequence"/>
</dbReference>
<dbReference type="PANTHER" id="PTHR46082:SF6">
    <property type="entry name" value="AAA+ ATPASE DOMAIN-CONTAINING PROTEIN-RELATED"/>
    <property type="match status" value="1"/>
</dbReference>
<dbReference type="InterPro" id="IPR011990">
    <property type="entry name" value="TPR-like_helical_dom_sf"/>
</dbReference>
<comment type="caution">
    <text evidence="3">The sequence shown here is derived from an EMBL/GenBank/DDBJ whole genome shotgun (WGS) entry which is preliminary data.</text>
</comment>
<sequence length="915" mass="102178">MDGLSGAASVIAVVSLAIQIASGLNTLKSFWGSMKSAHSDVKSIIEDIQLLLDIIELIRSNSEKYGSDGTTESALRSCQDRIEVLNKLAQDIELGCRSTNKRKRLWTPFKAALKLKDIQKFQDTLHDTKLTLVLARQTSSFAITQHSLNAIQTGVQGLGLKRTVKQYISTIPFERDLKFVPRVTAMTRLQMLITNQKKAGLAGMGGVGKSQLAIELCYDLKERDPAQHIIWIYASTAARIEQAYMSIAKNMQLPGWDDPACDTMKLVCEWLNDESNGKWLLVLDSADDLDVFFATTPRSQTVGKQGNLARYIPNGSHGSLVVTSRDRRVCQRMLGNDSVIEIGPMTESESTQFLASILPSPQNSLTDEIHALATTLDNIPLAMSQAAAFISENRLEITEYHQLLIPDEFGPLDVLDEDLSERRRDSTAHSSIFQTWKISFDFISNSQPRASKLLALMAMLDRQDIPKLLLQDDDEKPLVFHKALGTLQAFALVAQQQRTQSFSMHRLVQLATLRWLHTKGEQRHYKTTALTRLAQRFPKGLYETQEYCAALASHARLVLSYEDVADSNKLDSAMLLQNLASFEIMQGRLYEARNYQKRCISIRETLLGISHISTLECMRDLACNLRDIAEFKEAENLHRRSLLILESSGPAYNSALLATKSDLADLLWSLGKYEEAETLSREAVAGRADLLGTNHADTITSMGVLSLILCALAKKGEGIGNSETHELSHTHKARYSESASLARDVFEKRKEILGPNHPQTLVSMNNLSWVLRNKGDFVESELLAREALERKEKELGKDHHDTLNCKYCLAVVLGCQGRHEEAEQIYREHLEAVVRVLGKGHPNTMRSMRGLGKALESQGKVNQALEIYREAYNGLLGTLGPDHISTMESKALFERLSDYTAQDNKYISVPISSNT</sequence>
<organism evidence="3 4">
    <name type="scientific">Talaromyces proteolyticus</name>
    <dbReference type="NCBI Taxonomy" id="1131652"/>
    <lineage>
        <taxon>Eukaryota</taxon>
        <taxon>Fungi</taxon>
        <taxon>Dikarya</taxon>
        <taxon>Ascomycota</taxon>
        <taxon>Pezizomycotina</taxon>
        <taxon>Eurotiomycetes</taxon>
        <taxon>Eurotiomycetidae</taxon>
        <taxon>Eurotiales</taxon>
        <taxon>Trichocomaceae</taxon>
        <taxon>Talaromyces</taxon>
        <taxon>Talaromyces sect. Bacilispori</taxon>
    </lineage>
</organism>
<dbReference type="InterPro" id="IPR056681">
    <property type="entry name" value="DUF7779"/>
</dbReference>
<reference evidence="3" key="1">
    <citation type="submission" date="2021-12" db="EMBL/GenBank/DDBJ databases">
        <title>Convergent genome expansion in fungi linked to evolution of root-endophyte symbiosis.</title>
        <authorList>
            <consortium name="DOE Joint Genome Institute"/>
            <person name="Ke Y.-H."/>
            <person name="Bonito G."/>
            <person name="Liao H.-L."/>
            <person name="Looney B."/>
            <person name="Rojas-Flechas A."/>
            <person name="Nash J."/>
            <person name="Hameed K."/>
            <person name="Schadt C."/>
            <person name="Martin F."/>
            <person name="Crous P.W."/>
            <person name="Miettinen O."/>
            <person name="Magnuson J.K."/>
            <person name="Labbe J."/>
            <person name="Jacobson D."/>
            <person name="Doktycz M.J."/>
            <person name="Veneault-Fourrey C."/>
            <person name="Kuo A."/>
            <person name="Mondo S."/>
            <person name="Calhoun S."/>
            <person name="Riley R."/>
            <person name="Ohm R."/>
            <person name="LaButti K."/>
            <person name="Andreopoulos B."/>
            <person name="Pangilinan J."/>
            <person name="Nolan M."/>
            <person name="Tritt A."/>
            <person name="Clum A."/>
            <person name="Lipzen A."/>
            <person name="Daum C."/>
            <person name="Barry K."/>
            <person name="Grigoriev I.V."/>
            <person name="Vilgalys R."/>
        </authorList>
    </citation>
    <scope>NUCLEOTIDE SEQUENCE</scope>
    <source>
        <strain evidence="3">PMI_201</strain>
    </source>
</reference>
<accession>A0AAD4PSI5</accession>
<dbReference type="Gene3D" id="3.40.50.300">
    <property type="entry name" value="P-loop containing nucleotide triphosphate hydrolases"/>
    <property type="match status" value="1"/>
</dbReference>
<dbReference type="Pfam" id="PF25000">
    <property type="entry name" value="DUF7779"/>
    <property type="match status" value="1"/>
</dbReference>
<dbReference type="InterPro" id="IPR053137">
    <property type="entry name" value="NLR-like"/>
</dbReference>
<evidence type="ECO:0000313" key="3">
    <source>
        <dbReference type="EMBL" id="KAH8691416.1"/>
    </source>
</evidence>
<evidence type="ECO:0000259" key="1">
    <source>
        <dbReference type="Pfam" id="PF00931"/>
    </source>
</evidence>
<dbReference type="SUPFAM" id="SSF48452">
    <property type="entry name" value="TPR-like"/>
    <property type="match status" value="2"/>
</dbReference>
<dbReference type="Pfam" id="PF13374">
    <property type="entry name" value="TPR_10"/>
    <property type="match status" value="3"/>
</dbReference>
<keyword evidence="4" id="KW-1185">Reference proteome</keyword>
<name>A0AAD4PSI5_9EURO</name>
<dbReference type="Gene3D" id="1.25.40.10">
    <property type="entry name" value="Tetratricopeptide repeat domain"/>
    <property type="match status" value="2"/>
</dbReference>
<dbReference type="Pfam" id="PF00931">
    <property type="entry name" value="NB-ARC"/>
    <property type="match status" value="1"/>
</dbReference>